<feature type="transmembrane region" description="Helical" evidence="3">
    <location>
        <begin position="375"/>
        <end position="395"/>
    </location>
</feature>
<dbReference type="InterPro" id="IPR020846">
    <property type="entry name" value="MFS_dom"/>
</dbReference>
<keyword evidence="6" id="KW-1185">Reference proteome</keyword>
<dbReference type="CDD" id="cd17352">
    <property type="entry name" value="MFS_MCT_SLC16"/>
    <property type="match status" value="1"/>
</dbReference>
<proteinExistence type="inferred from homology"/>
<keyword evidence="3" id="KW-0472">Membrane</keyword>
<dbReference type="Proteomes" id="UP000305948">
    <property type="component" value="Unassembled WGS sequence"/>
</dbReference>
<dbReference type="PANTHER" id="PTHR11360">
    <property type="entry name" value="MONOCARBOXYLATE TRANSPORTER"/>
    <property type="match status" value="1"/>
</dbReference>
<dbReference type="Gene3D" id="1.20.1250.20">
    <property type="entry name" value="MFS general substrate transporter like domains"/>
    <property type="match status" value="2"/>
</dbReference>
<protein>
    <submittedName>
        <fullName evidence="5">MFS general substrate transporter</fullName>
    </submittedName>
</protein>
<dbReference type="PROSITE" id="PS50850">
    <property type="entry name" value="MFS"/>
    <property type="match status" value="1"/>
</dbReference>
<accession>A0A5C3MXE2</accession>
<feature type="transmembrane region" description="Helical" evidence="3">
    <location>
        <begin position="337"/>
        <end position="355"/>
    </location>
</feature>
<dbReference type="AlphaFoldDB" id="A0A5C3MXE2"/>
<evidence type="ECO:0000259" key="4">
    <source>
        <dbReference type="PROSITE" id="PS50850"/>
    </source>
</evidence>
<dbReference type="EMBL" id="ML213518">
    <property type="protein sequence ID" value="TFK48836.1"/>
    <property type="molecule type" value="Genomic_DNA"/>
</dbReference>
<organism evidence="5 6">
    <name type="scientific">Heliocybe sulcata</name>
    <dbReference type="NCBI Taxonomy" id="5364"/>
    <lineage>
        <taxon>Eukaryota</taxon>
        <taxon>Fungi</taxon>
        <taxon>Dikarya</taxon>
        <taxon>Basidiomycota</taxon>
        <taxon>Agaricomycotina</taxon>
        <taxon>Agaricomycetes</taxon>
        <taxon>Gloeophyllales</taxon>
        <taxon>Gloeophyllaceae</taxon>
        <taxon>Heliocybe</taxon>
    </lineage>
</organism>
<dbReference type="GO" id="GO:0022857">
    <property type="term" value="F:transmembrane transporter activity"/>
    <property type="evidence" value="ECO:0007669"/>
    <property type="project" value="InterPro"/>
</dbReference>
<feature type="transmembrane region" description="Helical" evidence="3">
    <location>
        <begin position="201"/>
        <end position="221"/>
    </location>
</feature>
<comment type="subcellular location">
    <subcellularLocation>
        <location evidence="1">Membrane</location>
        <topology evidence="1">Multi-pass membrane protein</topology>
    </subcellularLocation>
</comment>
<dbReference type="Pfam" id="PF07690">
    <property type="entry name" value="MFS_1"/>
    <property type="match status" value="1"/>
</dbReference>
<evidence type="ECO:0000256" key="2">
    <source>
        <dbReference type="ARBA" id="ARBA00006727"/>
    </source>
</evidence>
<feature type="transmembrane region" description="Helical" evidence="3">
    <location>
        <begin position="112"/>
        <end position="128"/>
    </location>
</feature>
<dbReference type="InterPro" id="IPR036259">
    <property type="entry name" value="MFS_trans_sf"/>
</dbReference>
<feature type="transmembrane region" description="Helical" evidence="3">
    <location>
        <begin position="44"/>
        <end position="62"/>
    </location>
</feature>
<feature type="transmembrane region" description="Helical" evidence="3">
    <location>
        <begin position="279"/>
        <end position="298"/>
    </location>
</feature>
<keyword evidence="3" id="KW-0812">Transmembrane</keyword>
<evidence type="ECO:0000313" key="6">
    <source>
        <dbReference type="Proteomes" id="UP000305948"/>
    </source>
</evidence>
<dbReference type="InterPro" id="IPR011701">
    <property type="entry name" value="MFS"/>
</dbReference>
<dbReference type="InterPro" id="IPR050327">
    <property type="entry name" value="Proton-linked_MCT"/>
</dbReference>
<reference evidence="5 6" key="1">
    <citation type="journal article" date="2019" name="Nat. Ecol. Evol.">
        <title>Megaphylogeny resolves global patterns of mushroom evolution.</title>
        <authorList>
            <person name="Varga T."/>
            <person name="Krizsan K."/>
            <person name="Foldi C."/>
            <person name="Dima B."/>
            <person name="Sanchez-Garcia M."/>
            <person name="Sanchez-Ramirez S."/>
            <person name="Szollosi G.J."/>
            <person name="Szarkandi J.G."/>
            <person name="Papp V."/>
            <person name="Albert L."/>
            <person name="Andreopoulos W."/>
            <person name="Angelini C."/>
            <person name="Antonin V."/>
            <person name="Barry K.W."/>
            <person name="Bougher N.L."/>
            <person name="Buchanan P."/>
            <person name="Buyck B."/>
            <person name="Bense V."/>
            <person name="Catcheside P."/>
            <person name="Chovatia M."/>
            <person name="Cooper J."/>
            <person name="Damon W."/>
            <person name="Desjardin D."/>
            <person name="Finy P."/>
            <person name="Geml J."/>
            <person name="Haridas S."/>
            <person name="Hughes K."/>
            <person name="Justo A."/>
            <person name="Karasinski D."/>
            <person name="Kautmanova I."/>
            <person name="Kiss B."/>
            <person name="Kocsube S."/>
            <person name="Kotiranta H."/>
            <person name="LaButti K.M."/>
            <person name="Lechner B.E."/>
            <person name="Liimatainen K."/>
            <person name="Lipzen A."/>
            <person name="Lukacs Z."/>
            <person name="Mihaltcheva S."/>
            <person name="Morgado L.N."/>
            <person name="Niskanen T."/>
            <person name="Noordeloos M.E."/>
            <person name="Ohm R.A."/>
            <person name="Ortiz-Santana B."/>
            <person name="Ovrebo C."/>
            <person name="Racz N."/>
            <person name="Riley R."/>
            <person name="Savchenko A."/>
            <person name="Shiryaev A."/>
            <person name="Soop K."/>
            <person name="Spirin V."/>
            <person name="Szebenyi C."/>
            <person name="Tomsovsky M."/>
            <person name="Tulloss R.E."/>
            <person name="Uehling J."/>
            <person name="Grigoriev I.V."/>
            <person name="Vagvolgyi C."/>
            <person name="Papp T."/>
            <person name="Martin F.M."/>
            <person name="Miettinen O."/>
            <person name="Hibbett D.S."/>
            <person name="Nagy L.G."/>
        </authorList>
    </citation>
    <scope>NUCLEOTIDE SEQUENCE [LARGE SCALE GENOMIC DNA]</scope>
    <source>
        <strain evidence="5 6">OMC1185</strain>
    </source>
</reference>
<evidence type="ECO:0000256" key="3">
    <source>
        <dbReference type="SAM" id="Phobius"/>
    </source>
</evidence>
<feature type="domain" description="Major facilitator superfamily (MFS) profile" evidence="4">
    <location>
        <begin position="46"/>
        <end position="427"/>
    </location>
</feature>
<evidence type="ECO:0000313" key="5">
    <source>
        <dbReference type="EMBL" id="TFK48836.1"/>
    </source>
</evidence>
<feature type="transmembrane region" description="Helical" evidence="3">
    <location>
        <begin position="134"/>
        <end position="157"/>
    </location>
</feature>
<feature type="transmembrane region" description="Helical" evidence="3">
    <location>
        <begin position="169"/>
        <end position="189"/>
    </location>
</feature>
<feature type="transmembrane region" description="Helical" evidence="3">
    <location>
        <begin position="401"/>
        <end position="421"/>
    </location>
</feature>
<dbReference type="PANTHER" id="PTHR11360:SF177">
    <property type="entry name" value="RIBOFLAVIN TRANSPORTER MCH5"/>
    <property type="match status" value="1"/>
</dbReference>
<sequence length="434" mass="46605">MGIYHDSLSPHHEGSFVASLADSEPTAVDHHPDTSFVEGGTKGYLAVAGAFLALFCSFGQITSFGTFQSWYQTHQLDRSPSAIAWIGSLQLWTFFFSGGFIGRIFDSCGPRVLMILGALLHLFSLMMTSLSTEYYQFILCQGILFGLSTGMLFYPSLASVSTHFQKYRATAIGISVAGSSVGGIVYPIVLDHLFPKLGFAWTVRVLGFIGLGTCSVAVALVSRRPAAPRAASPRPWFDLRVVRDVPFVLLVCGSFLVCFGIFIPFFYIVSYSSAHSFSLATSFYLLSVMNAGGVLGRIAPAALSDAIGRFNLLVPSALLSGVMCLAVWLNAHTREGIIAFAFLYGFFSGAFISGINPCVAQISEMREVGTRMGTLYTLVSLPSLFGGPAAGALLARANGSYTPMIILSGTLLIAGSLIIFFSRLKVNNRLLAKV</sequence>
<name>A0A5C3MXE2_9AGAM</name>
<keyword evidence="3" id="KW-1133">Transmembrane helix</keyword>
<evidence type="ECO:0000256" key="1">
    <source>
        <dbReference type="ARBA" id="ARBA00004141"/>
    </source>
</evidence>
<dbReference type="GO" id="GO:0016020">
    <property type="term" value="C:membrane"/>
    <property type="evidence" value="ECO:0007669"/>
    <property type="project" value="UniProtKB-SubCell"/>
</dbReference>
<dbReference type="OrthoDB" id="6509908at2759"/>
<feature type="transmembrane region" description="Helical" evidence="3">
    <location>
        <begin position="310"/>
        <end position="331"/>
    </location>
</feature>
<dbReference type="SUPFAM" id="SSF103473">
    <property type="entry name" value="MFS general substrate transporter"/>
    <property type="match status" value="1"/>
</dbReference>
<feature type="transmembrane region" description="Helical" evidence="3">
    <location>
        <begin position="241"/>
        <end position="267"/>
    </location>
</feature>
<comment type="similarity">
    <text evidence="2">Belongs to the major facilitator superfamily. Monocarboxylate porter (TC 2.A.1.13) family.</text>
</comment>
<feature type="transmembrane region" description="Helical" evidence="3">
    <location>
        <begin position="82"/>
        <end position="105"/>
    </location>
</feature>
<gene>
    <name evidence="5" type="ORF">OE88DRAFT_1760494</name>
</gene>